<feature type="domain" description="HTH luxR-type" evidence="1">
    <location>
        <begin position="692"/>
        <end position="757"/>
    </location>
</feature>
<keyword evidence="3" id="KW-1185">Reference proteome</keyword>
<dbReference type="Gene3D" id="3.40.50.300">
    <property type="entry name" value="P-loop containing nucleotide triphosphate hydrolases"/>
    <property type="match status" value="1"/>
</dbReference>
<evidence type="ECO:0000313" key="3">
    <source>
        <dbReference type="Proteomes" id="UP000664167"/>
    </source>
</evidence>
<dbReference type="EMBL" id="JAFLRJ010000351">
    <property type="protein sequence ID" value="MBO0516057.1"/>
    <property type="molecule type" value="Genomic_DNA"/>
</dbReference>
<dbReference type="PANTHER" id="PTHR47691">
    <property type="entry name" value="REGULATOR-RELATED"/>
    <property type="match status" value="1"/>
</dbReference>
<evidence type="ECO:0000259" key="1">
    <source>
        <dbReference type="PROSITE" id="PS50043"/>
    </source>
</evidence>
<dbReference type="Pfam" id="PF00196">
    <property type="entry name" value="GerE"/>
    <property type="match status" value="1"/>
</dbReference>
<dbReference type="SUPFAM" id="SSF52540">
    <property type="entry name" value="P-loop containing nucleoside triphosphate hydrolases"/>
    <property type="match status" value="1"/>
</dbReference>
<dbReference type="Gene3D" id="1.10.10.10">
    <property type="entry name" value="Winged helix-like DNA-binding domain superfamily/Winged helix DNA-binding domain"/>
    <property type="match status" value="1"/>
</dbReference>
<dbReference type="InterPro" id="IPR036388">
    <property type="entry name" value="WH-like_DNA-bd_sf"/>
</dbReference>
<dbReference type="PRINTS" id="PR00038">
    <property type="entry name" value="HTHLUXR"/>
</dbReference>
<dbReference type="InterPro" id="IPR000792">
    <property type="entry name" value="Tscrpt_reg_LuxR_C"/>
</dbReference>
<dbReference type="PROSITE" id="PS50043">
    <property type="entry name" value="HTH_LUXR_2"/>
    <property type="match status" value="1"/>
</dbReference>
<dbReference type="InterPro" id="IPR027417">
    <property type="entry name" value="P-loop_NTPase"/>
</dbReference>
<dbReference type="GO" id="GO:0043531">
    <property type="term" value="F:ADP binding"/>
    <property type="evidence" value="ECO:0007669"/>
    <property type="project" value="InterPro"/>
</dbReference>
<evidence type="ECO:0000313" key="2">
    <source>
        <dbReference type="EMBL" id="MBO0516057.1"/>
    </source>
</evidence>
<dbReference type="PRINTS" id="PR00364">
    <property type="entry name" value="DISEASERSIST"/>
</dbReference>
<dbReference type="SMART" id="SM00421">
    <property type="entry name" value="HTH_LUXR"/>
    <property type="match status" value="1"/>
</dbReference>
<dbReference type="PANTHER" id="PTHR47691:SF3">
    <property type="entry name" value="HTH-TYPE TRANSCRIPTIONAL REGULATOR RV0890C-RELATED"/>
    <property type="match status" value="1"/>
</dbReference>
<dbReference type="InterPro" id="IPR058852">
    <property type="entry name" value="HTH_77"/>
</dbReference>
<dbReference type="Gene3D" id="1.25.40.10">
    <property type="entry name" value="Tetratricopeptide repeat domain"/>
    <property type="match status" value="1"/>
</dbReference>
<dbReference type="InterPro" id="IPR016032">
    <property type="entry name" value="Sig_transdc_resp-reg_C-effctor"/>
</dbReference>
<dbReference type="SUPFAM" id="SSF46894">
    <property type="entry name" value="C-terminal effector domain of the bipartite response regulators"/>
    <property type="match status" value="1"/>
</dbReference>
<reference evidence="2" key="1">
    <citation type="submission" date="2021-03" db="EMBL/GenBank/DDBJ databases">
        <title>Streptomyces poriferae sp. nov., a novel marine sponge-derived Actinobacteria species with anti-MRSA activity.</title>
        <authorList>
            <person name="Sandoval-Powers M."/>
            <person name="Kralova S."/>
            <person name="Nguyen G.-S."/>
            <person name="Fawwal D."/>
            <person name="Degnes K."/>
            <person name="Klinkenberg G."/>
            <person name="Sletta H."/>
            <person name="Wentzel A."/>
            <person name="Liles M.R."/>
        </authorList>
    </citation>
    <scope>NUCLEOTIDE SEQUENCE</scope>
    <source>
        <strain evidence="2">DSM 41794</strain>
    </source>
</reference>
<dbReference type="InterPro" id="IPR011990">
    <property type="entry name" value="TPR-like_helical_dom_sf"/>
</dbReference>
<dbReference type="RefSeq" id="WP_206967454.1">
    <property type="nucleotide sequence ID" value="NZ_BAAAJJ010000002.1"/>
</dbReference>
<name>A0A939FER3_9ACTN</name>
<proteinExistence type="predicted"/>
<comment type="caution">
    <text evidence="2">The sequence shown here is derived from an EMBL/GenBank/DDBJ whole genome shotgun (WGS) entry which is preliminary data.</text>
</comment>
<dbReference type="Proteomes" id="UP000664167">
    <property type="component" value="Unassembled WGS sequence"/>
</dbReference>
<dbReference type="CDD" id="cd06170">
    <property type="entry name" value="LuxR_C_like"/>
    <property type="match status" value="1"/>
</dbReference>
<dbReference type="GO" id="GO:0006355">
    <property type="term" value="P:regulation of DNA-templated transcription"/>
    <property type="evidence" value="ECO:0007669"/>
    <property type="project" value="InterPro"/>
</dbReference>
<dbReference type="GO" id="GO:0003677">
    <property type="term" value="F:DNA binding"/>
    <property type="evidence" value="ECO:0007669"/>
    <property type="project" value="InterPro"/>
</dbReference>
<sequence length="767" mass="83104">MAETVWAWQRGELPSEMTSFIGRESEVNGVLALFGAARMVTLLGPGGVGKTRIAVRAAASMASQFRDGIRMVELAGVRDGELLPHAVGAAFGLPEVPGRSPLDTVVEFLREEQSLLVLDTCEHLVDVCALFAEILLTSCPGLRLLLTSRQALDVPAEHTLTVAPLEQDEAVRLFVDRAAAARPGFALDGSNREQVAAVCRRLDGIPLALELAAVRLRALPLEQVLRRLEDRFRGLGGGRSTHPRHQTLRTAIDWSHDLCTPEERALWARLSVFAGGFDVDAAEQVCAETDAEAIDIVDHLIGLVDKSIVVRREGEGDDRYTMLDTIREYGGERLAASGESQVFARRHRDRCLRLAREGSAVWYGPAQVEWTHRFEREIDNFRTAMEWSLSVPGAEADGVAIAASLEGLWFGRGMVAEGIRWCDRMLAAGAGDPLDRARLRFQRATCTIIGGDPRGAVDEYIRAAEEHERLGDRTRWIMCLVHLGTAYLLAGDEENAQRINDLNGPLVAELANPLLLSRHFRNTGLLAARQGDSATGEALLLRGLEVSPPGEVWAASLTRSLLAIAQIMAGDVDSAQTTIQEALRNSSRLPDMFGVGNQTMVLGWVATAQGRFEEAAVLAGCAQSVRRGGVAHMAGDPKLLAMDAAFRRKAVEALGEREFARLRAVGEGMELRQALAFALGDPPVAADLVDAAVRTLAALTRREREVAALVHQGLSNREIAEKLVISKRTADAHVEHILAKLGFGSRGEIAALVRAENARAELSGGPT</sequence>
<dbReference type="Pfam" id="PF25872">
    <property type="entry name" value="HTH_77"/>
    <property type="match status" value="1"/>
</dbReference>
<gene>
    <name evidence="2" type="ORF">J0695_30430</name>
</gene>
<dbReference type="AlphaFoldDB" id="A0A939FER3"/>
<accession>A0A939FER3</accession>
<organism evidence="2 3">
    <name type="scientific">Streptomyces beijiangensis</name>
    <dbReference type="NCBI Taxonomy" id="163361"/>
    <lineage>
        <taxon>Bacteria</taxon>
        <taxon>Bacillati</taxon>
        <taxon>Actinomycetota</taxon>
        <taxon>Actinomycetes</taxon>
        <taxon>Kitasatosporales</taxon>
        <taxon>Streptomycetaceae</taxon>
        <taxon>Streptomyces</taxon>
    </lineage>
</organism>
<dbReference type="SUPFAM" id="SSF48452">
    <property type="entry name" value="TPR-like"/>
    <property type="match status" value="1"/>
</dbReference>
<protein>
    <submittedName>
        <fullName evidence="2">LuxR family transcriptional regulator</fullName>
    </submittedName>
</protein>